<dbReference type="Proteomes" id="UP001055439">
    <property type="component" value="Chromosome 3"/>
</dbReference>
<dbReference type="PANTHER" id="PTHR31662">
    <property type="entry name" value="BNAANNG10740D PROTEIN-RELATED"/>
    <property type="match status" value="1"/>
</dbReference>
<feature type="domain" description="Glabrous enhancer-binding protein-like DBD" evidence="3">
    <location>
        <begin position="170"/>
        <end position="268"/>
    </location>
</feature>
<dbReference type="Pfam" id="PF04504">
    <property type="entry name" value="GeBP-like_DBD"/>
    <property type="match status" value="1"/>
</dbReference>
<feature type="compositionally biased region" description="Basic residues" evidence="2">
    <location>
        <begin position="308"/>
        <end position="318"/>
    </location>
</feature>
<dbReference type="AlphaFoldDB" id="A0A9E7FCW1"/>
<feature type="region of interest" description="Disordered" evidence="2">
    <location>
        <begin position="305"/>
        <end position="339"/>
    </location>
</feature>
<dbReference type="InterPro" id="IPR007592">
    <property type="entry name" value="GEBP"/>
</dbReference>
<feature type="compositionally biased region" description="Low complexity" evidence="2">
    <location>
        <begin position="91"/>
        <end position="107"/>
    </location>
</feature>
<evidence type="ECO:0000256" key="2">
    <source>
        <dbReference type="SAM" id="MobiDB-lite"/>
    </source>
</evidence>
<evidence type="ECO:0000256" key="1">
    <source>
        <dbReference type="ARBA" id="ARBA00010820"/>
    </source>
</evidence>
<evidence type="ECO:0000313" key="4">
    <source>
        <dbReference type="EMBL" id="URD93143.1"/>
    </source>
</evidence>
<comment type="similarity">
    <text evidence="1">Belongs to the GeBP family.</text>
</comment>
<feature type="region of interest" description="Disordered" evidence="2">
    <location>
        <begin position="1"/>
        <end position="107"/>
    </location>
</feature>
<dbReference type="InterPro" id="IPR053932">
    <property type="entry name" value="GeBP-like_DBD"/>
</dbReference>
<feature type="compositionally biased region" description="Acidic residues" evidence="2">
    <location>
        <begin position="15"/>
        <end position="39"/>
    </location>
</feature>
<protein>
    <recommendedName>
        <fullName evidence="3">Glabrous enhancer-binding protein-like DBD domain-containing protein</fullName>
    </recommendedName>
</protein>
<accession>A0A9E7FCW1</accession>
<evidence type="ECO:0000259" key="3">
    <source>
        <dbReference type="Pfam" id="PF04504"/>
    </source>
</evidence>
<name>A0A9E7FCW1_9LILI</name>
<organism evidence="4 5">
    <name type="scientific">Musa troglodytarum</name>
    <name type="common">fe'i banana</name>
    <dbReference type="NCBI Taxonomy" id="320322"/>
    <lineage>
        <taxon>Eukaryota</taxon>
        <taxon>Viridiplantae</taxon>
        <taxon>Streptophyta</taxon>
        <taxon>Embryophyta</taxon>
        <taxon>Tracheophyta</taxon>
        <taxon>Spermatophyta</taxon>
        <taxon>Magnoliopsida</taxon>
        <taxon>Liliopsida</taxon>
        <taxon>Zingiberales</taxon>
        <taxon>Musaceae</taxon>
        <taxon>Musa</taxon>
    </lineage>
</organism>
<gene>
    <name evidence="4" type="ORF">MUK42_00802</name>
</gene>
<dbReference type="EMBL" id="CP097505">
    <property type="protein sequence ID" value="URD93142.1"/>
    <property type="molecule type" value="Genomic_DNA"/>
</dbReference>
<dbReference type="OrthoDB" id="669440at2759"/>
<dbReference type="EMBL" id="CP097505">
    <property type="protein sequence ID" value="URD93143.1"/>
    <property type="molecule type" value="Genomic_DNA"/>
</dbReference>
<dbReference type="EMBL" id="CP097505">
    <property type="protein sequence ID" value="URD93144.1"/>
    <property type="molecule type" value="Genomic_DNA"/>
</dbReference>
<dbReference type="GO" id="GO:0006355">
    <property type="term" value="P:regulation of DNA-templated transcription"/>
    <property type="evidence" value="ECO:0007669"/>
    <property type="project" value="InterPro"/>
</dbReference>
<sequence length="448" mass="48361">MPSAEEAEQERAVFEDEEDTDDDDDDESDDSEDEDDDGGDGQASQATLPPPPPLQPQASPAAGHPNFAASSHHAADPNSDPNANPSPNPNLTPSAAVASATTSTTTAAPQNGAISVQVLSVSAAVSAPSSDAALFTPSSSSVPVLVSAASASEDRRSLAVVAFDDSRRLFQRLWTDEEEIKILQGFFEFTSRRGTTFASHQYDTGPFYEEIKKQLQFEFTKNQLIEKLRRLKKKYRNCVSRMRSMGKDFAYKSAHERAIYDIARNIWSASVKRAHESDDEDLNIPNNTIPNEVITVPINEGSLSSNRRISRSRRRLNRRLSEEAAAAAPVGGVGTENSTPLMQTPLASASGMPSIIEETVKSCLSPLFKELINSAMGGPLGPGPSGGTSPFSLLPLSLGDSSLGAPGTPVDDKWRKQQILEMEVYLKRIDLVRDDIKATLEELKSSGN</sequence>
<keyword evidence="5" id="KW-1185">Reference proteome</keyword>
<proteinExistence type="inferred from homology"/>
<dbReference type="PANTHER" id="PTHR31662:SF1">
    <property type="entry name" value="OS01G0249900 PROTEIN"/>
    <property type="match status" value="1"/>
</dbReference>
<dbReference type="GO" id="GO:0005634">
    <property type="term" value="C:nucleus"/>
    <property type="evidence" value="ECO:0007669"/>
    <property type="project" value="TreeGrafter"/>
</dbReference>
<evidence type="ECO:0000313" key="5">
    <source>
        <dbReference type="Proteomes" id="UP001055439"/>
    </source>
</evidence>
<reference evidence="4" key="1">
    <citation type="submission" date="2022-05" db="EMBL/GenBank/DDBJ databases">
        <title>The Musa troglodytarum L. genome provides insights into the mechanism of non-climacteric behaviour and enrichment of carotenoids.</title>
        <authorList>
            <person name="Wang J."/>
        </authorList>
    </citation>
    <scope>NUCLEOTIDE SEQUENCE</scope>
    <source>
        <tissue evidence="4">Leaf</tissue>
    </source>
</reference>